<gene>
    <name evidence="1" type="ORF">GOP47_0009150</name>
</gene>
<dbReference type="OrthoDB" id="2000806at2759"/>
<reference evidence="1" key="1">
    <citation type="submission" date="2021-01" db="EMBL/GenBank/DDBJ databases">
        <title>Adiantum capillus-veneris genome.</title>
        <authorList>
            <person name="Fang Y."/>
            <person name="Liao Q."/>
        </authorList>
    </citation>
    <scope>NUCLEOTIDE SEQUENCE</scope>
    <source>
        <strain evidence="1">H3</strain>
        <tissue evidence="1">Leaf</tissue>
    </source>
</reference>
<evidence type="ECO:0000313" key="2">
    <source>
        <dbReference type="Proteomes" id="UP000886520"/>
    </source>
</evidence>
<dbReference type="Proteomes" id="UP000886520">
    <property type="component" value="Chromosome 9"/>
</dbReference>
<sequence>MGVVHDVGDVRGALEEVKGKGMEEAVRDWDLGLGCEVIGATEGEEVAGRECPTLGAEWRDRGNGPPYRNLSTDSRCSTGIRAVVSI</sequence>
<protein>
    <submittedName>
        <fullName evidence="1">Uncharacterized protein</fullName>
    </submittedName>
</protein>
<organism evidence="1 2">
    <name type="scientific">Adiantum capillus-veneris</name>
    <name type="common">Maidenhair fern</name>
    <dbReference type="NCBI Taxonomy" id="13818"/>
    <lineage>
        <taxon>Eukaryota</taxon>
        <taxon>Viridiplantae</taxon>
        <taxon>Streptophyta</taxon>
        <taxon>Embryophyta</taxon>
        <taxon>Tracheophyta</taxon>
        <taxon>Polypodiopsida</taxon>
        <taxon>Polypodiidae</taxon>
        <taxon>Polypodiales</taxon>
        <taxon>Pteridineae</taxon>
        <taxon>Pteridaceae</taxon>
        <taxon>Vittarioideae</taxon>
        <taxon>Adiantum</taxon>
    </lineage>
</organism>
<keyword evidence="2" id="KW-1185">Reference proteome</keyword>
<proteinExistence type="predicted"/>
<dbReference type="EMBL" id="JABFUD020000009">
    <property type="protein sequence ID" value="KAI5075074.1"/>
    <property type="molecule type" value="Genomic_DNA"/>
</dbReference>
<name>A0A9D4UWD4_ADICA</name>
<dbReference type="AlphaFoldDB" id="A0A9D4UWD4"/>
<evidence type="ECO:0000313" key="1">
    <source>
        <dbReference type="EMBL" id="KAI5075074.1"/>
    </source>
</evidence>
<accession>A0A9D4UWD4</accession>
<comment type="caution">
    <text evidence="1">The sequence shown here is derived from an EMBL/GenBank/DDBJ whole genome shotgun (WGS) entry which is preliminary data.</text>
</comment>